<gene>
    <name evidence="1" type="primary">fragment 2</name>
    <name evidence="1" type="ordered locus">Hac_0389</name>
</gene>
<dbReference type="AlphaFoldDB" id="Q17YQ0"/>
<proteinExistence type="predicted"/>
<evidence type="ECO:0000313" key="1">
    <source>
        <dbReference type="EMBL" id="CAJ99226.1"/>
    </source>
</evidence>
<accession>Q17YQ0</accession>
<dbReference type="EMBL" id="AM260522">
    <property type="protein sequence ID" value="CAJ99226.1"/>
    <property type="molecule type" value="Genomic_DNA"/>
</dbReference>
<organism evidence="1 2">
    <name type="scientific">Helicobacter acinonychis (strain Sheeba)</name>
    <dbReference type="NCBI Taxonomy" id="382638"/>
    <lineage>
        <taxon>Bacteria</taxon>
        <taxon>Pseudomonadati</taxon>
        <taxon>Campylobacterota</taxon>
        <taxon>Epsilonproteobacteria</taxon>
        <taxon>Campylobacterales</taxon>
        <taxon>Helicobacteraceae</taxon>
        <taxon>Helicobacter</taxon>
    </lineage>
</organism>
<dbReference type="Proteomes" id="UP000000775">
    <property type="component" value="Chromosome"/>
</dbReference>
<dbReference type="KEGG" id="hac:Hac_0389"/>
<sequence length="71" mass="8284">MNFIFDIDNPLSDEALSELVIEVPREALKNVKLPQIKNVLTSQIFDGAYQFRGNDYKYQYQTTPELLDMLE</sequence>
<keyword evidence="2" id="KW-1185">Reference proteome</keyword>
<dbReference type="HOGENOM" id="CLU_2734456_0_0_7"/>
<name>Q17YQ0_HELAH</name>
<protein>
    <submittedName>
        <fullName evidence="1">Uncharacterized protein</fullName>
    </submittedName>
</protein>
<reference evidence="1 2" key="1">
    <citation type="journal article" date="2006" name="PLoS Genet.">
        <title>Who ate whom? Adaptive Helicobacter genomic changes that accompanied a host jump from early humans to large felines.</title>
        <authorList>
            <person name="Eppinger M."/>
            <person name="Baar C."/>
            <person name="Linz B."/>
            <person name="Raddatz G."/>
            <person name="Lanz C."/>
            <person name="Keller H."/>
            <person name="Morelli G."/>
            <person name="Gressmann H."/>
            <person name="Achtman M."/>
            <person name="Schuster S.C."/>
        </authorList>
    </citation>
    <scope>NUCLEOTIDE SEQUENCE [LARGE SCALE GENOMIC DNA]</scope>
    <source>
        <strain evidence="1 2">Sheeba</strain>
    </source>
</reference>
<evidence type="ECO:0000313" key="2">
    <source>
        <dbReference type="Proteomes" id="UP000000775"/>
    </source>
</evidence>